<evidence type="ECO:0000313" key="5">
    <source>
        <dbReference type="Proteomes" id="UP000564629"/>
    </source>
</evidence>
<evidence type="ECO:0000313" key="4">
    <source>
        <dbReference type="Proteomes" id="UP000321723"/>
    </source>
</evidence>
<dbReference type="RefSeq" id="WP_146839162.1">
    <property type="nucleotide sequence ID" value="NZ_BJVQ01000048.1"/>
</dbReference>
<dbReference type="AlphaFoldDB" id="A0A511FEU3"/>
<comment type="caution">
    <text evidence="2">The sequence shown here is derived from an EMBL/GenBank/DDBJ whole genome shotgun (WGS) entry which is preliminary data.</text>
</comment>
<evidence type="ECO:0000313" key="3">
    <source>
        <dbReference type="EMBL" id="MBB5474767.1"/>
    </source>
</evidence>
<evidence type="ECO:0000313" key="2">
    <source>
        <dbReference type="EMBL" id="GEL47766.1"/>
    </source>
</evidence>
<dbReference type="EMBL" id="JACHDN010000001">
    <property type="protein sequence ID" value="MBB5474767.1"/>
    <property type="molecule type" value="Genomic_DNA"/>
</dbReference>
<protein>
    <recommendedName>
        <fullName evidence="6">Helicase-associated domain-containing protein</fullName>
    </recommendedName>
</protein>
<evidence type="ECO:0008006" key="6">
    <source>
        <dbReference type="Google" id="ProtNLM"/>
    </source>
</evidence>
<sequence>MTANVTHRSTTIRKLLGRTQEVAIWAQANPDRLPSSYIGADDSERVLGYFLARQRVEQAAGRGHPEVFAALDEALPGWSCSRKSPEHWSKRLAETRSTAEGSTREPKTFPDDRAAAGPEVLAASHWARASFHPEVYGWAREPERRERLRTIPHWHDPERAAAPTATKDDVLATLRRVAREIADVAQILGGDPSQTGTTDRERRAGKSLANVRSWARYGLHGWSEEHTAVMDEVYPRWNAPNSRDRLWRKRAAELAAYLAATGTLPAGSAKAGNVGLAATLARWLSKRRYELRAGLPAMTPARVAYLDALVPGWRVA</sequence>
<dbReference type="EMBL" id="BJVQ01000048">
    <property type="protein sequence ID" value="GEL47766.1"/>
    <property type="molecule type" value="Genomic_DNA"/>
</dbReference>
<reference evidence="2 4" key="1">
    <citation type="submission" date="2019-07" db="EMBL/GenBank/DDBJ databases">
        <title>Whole genome shotgun sequence of Cellulomonas hominis NBRC 16055.</title>
        <authorList>
            <person name="Hosoyama A."/>
            <person name="Uohara A."/>
            <person name="Ohji S."/>
            <person name="Ichikawa N."/>
        </authorList>
    </citation>
    <scope>NUCLEOTIDE SEQUENCE [LARGE SCALE GENOMIC DNA]</scope>
    <source>
        <strain evidence="2 4">NBRC 16055</strain>
    </source>
</reference>
<organism evidence="2 4">
    <name type="scientific">Cellulomonas hominis</name>
    <dbReference type="NCBI Taxonomy" id="156981"/>
    <lineage>
        <taxon>Bacteria</taxon>
        <taxon>Bacillati</taxon>
        <taxon>Actinomycetota</taxon>
        <taxon>Actinomycetes</taxon>
        <taxon>Micrococcales</taxon>
        <taxon>Cellulomonadaceae</taxon>
        <taxon>Cellulomonas</taxon>
    </lineage>
</organism>
<evidence type="ECO:0000256" key="1">
    <source>
        <dbReference type="SAM" id="MobiDB-lite"/>
    </source>
</evidence>
<reference evidence="3 5" key="2">
    <citation type="submission" date="2020-08" db="EMBL/GenBank/DDBJ databases">
        <title>Sequencing the genomes of 1000 actinobacteria strains.</title>
        <authorList>
            <person name="Klenk H.-P."/>
        </authorList>
    </citation>
    <scope>NUCLEOTIDE SEQUENCE [LARGE SCALE GENOMIC DNA]</scope>
    <source>
        <strain evidence="3 5">DSM 9581</strain>
    </source>
</reference>
<dbReference type="Proteomes" id="UP000564629">
    <property type="component" value="Unassembled WGS sequence"/>
</dbReference>
<name>A0A511FEU3_9CELL</name>
<dbReference type="Proteomes" id="UP000321723">
    <property type="component" value="Unassembled WGS sequence"/>
</dbReference>
<accession>A0A511FEU3</accession>
<gene>
    <name evidence="2" type="ORF">CHO01_28820</name>
    <name evidence="3" type="ORF">HNR08_003503</name>
</gene>
<feature type="region of interest" description="Disordered" evidence="1">
    <location>
        <begin position="92"/>
        <end position="113"/>
    </location>
</feature>
<keyword evidence="4" id="KW-1185">Reference proteome</keyword>
<feature type="compositionally biased region" description="Basic and acidic residues" evidence="1">
    <location>
        <begin position="102"/>
        <end position="113"/>
    </location>
</feature>
<proteinExistence type="predicted"/>